<dbReference type="PANTHER" id="PTHR11203:SF37">
    <property type="entry name" value="INTEGRATOR COMPLEX SUBUNIT 11"/>
    <property type="match status" value="1"/>
</dbReference>
<proteinExistence type="predicted"/>
<reference evidence="7 8" key="1">
    <citation type="submission" date="2022-10" db="EMBL/GenBank/DDBJ databases">
        <title>Paenibacillus description and whole genome data of maize root bacterial community.</title>
        <authorList>
            <person name="Marton D."/>
            <person name="Farkas M."/>
            <person name="Cserhati M."/>
        </authorList>
    </citation>
    <scope>NUCLEOTIDE SEQUENCE [LARGE SCALE GENOMIC DNA]</scope>
    <source>
        <strain evidence="7 8">P96</strain>
    </source>
</reference>
<feature type="domain" description="Metallo-beta-lactamase" evidence="5">
    <location>
        <begin position="13"/>
        <end position="204"/>
    </location>
</feature>
<dbReference type="InterPro" id="IPR011108">
    <property type="entry name" value="RMMBL"/>
</dbReference>
<keyword evidence="1" id="KW-0378">Hydrolase</keyword>
<protein>
    <submittedName>
        <fullName evidence="7">MBL fold metallo-hydrolase</fullName>
    </submittedName>
</protein>
<dbReference type="EMBL" id="JAPCKK010000006">
    <property type="protein sequence ID" value="MDP4095731.1"/>
    <property type="molecule type" value="Genomic_DNA"/>
</dbReference>
<dbReference type="PANTHER" id="PTHR11203">
    <property type="entry name" value="CLEAVAGE AND POLYADENYLATION SPECIFICITY FACTOR FAMILY MEMBER"/>
    <property type="match status" value="1"/>
</dbReference>
<feature type="domain" description="Beta-Casp" evidence="6">
    <location>
        <begin position="239"/>
        <end position="362"/>
    </location>
</feature>
<dbReference type="InterPro" id="IPR022712">
    <property type="entry name" value="Beta_Casp"/>
</dbReference>
<comment type="catalytic activity">
    <reaction evidence="2">
        <text>3',5'-cyclic CMP + H2O = CMP + H(+)</text>
        <dbReference type="Rhea" id="RHEA:72675"/>
        <dbReference type="ChEBI" id="CHEBI:15377"/>
        <dbReference type="ChEBI" id="CHEBI:15378"/>
        <dbReference type="ChEBI" id="CHEBI:58003"/>
        <dbReference type="ChEBI" id="CHEBI:60377"/>
    </reaction>
    <physiologicalReaction direction="left-to-right" evidence="2">
        <dbReference type="Rhea" id="RHEA:72676"/>
    </physiologicalReaction>
</comment>
<dbReference type="SMART" id="SM00849">
    <property type="entry name" value="Lactamase_B"/>
    <property type="match status" value="1"/>
</dbReference>
<dbReference type="InterPro" id="IPR001279">
    <property type="entry name" value="Metallo-B-lactamas"/>
</dbReference>
<dbReference type="RefSeq" id="WP_305753538.1">
    <property type="nucleotide sequence ID" value="NZ_JAPCKK010000006.1"/>
</dbReference>
<evidence type="ECO:0000259" key="6">
    <source>
        <dbReference type="SMART" id="SM01027"/>
    </source>
</evidence>
<evidence type="ECO:0000256" key="3">
    <source>
        <dbReference type="ARBA" id="ARBA00034301"/>
    </source>
</evidence>
<evidence type="ECO:0000256" key="4">
    <source>
        <dbReference type="ARBA" id="ARBA00048505"/>
    </source>
</evidence>
<evidence type="ECO:0000313" key="8">
    <source>
        <dbReference type="Proteomes" id="UP001241848"/>
    </source>
</evidence>
<accession>A0ABT9FLW7</accession>
<dbReference type="Proteomes" id="UP001241848">
    <property type="component" value="Unassembled WGS sequence"/>
</dbReference>
<dbReference type="Gene3D" id="3.40.50.10890">
    <property type="match status" value="1"/>
</dbReference>
<comment type="function">
    <text evidence="3">Counteracts the endogenous Pycsar antiviral defense system. Phosphodiesterase that enables metal-dependent hydrolysis of host cyclic nucleotide Pycsar defense signals such as cCMP and cUMP.</text>
</comment>
<evidence type="ECO:0000256" key="2">
    <source>
        <dbReference type="ARBA" id="ARBA00034221"/>
    </source>
</evidence>
<comment type="catalytic activity">
    <reaction evidence="4">
        <text>3',5'-cyclic UMP + H2O = UMP + H(+)</text>
        <dbReference type="Rhea" id="RHEA:70575"/>
        <dbReference type="ChEBI" id="CHEBI:15377"/>
        <dbReference type="ChEBI" id="CHEBI:15378"/>
        <dbReference type="ChEBI" id="CHEBI:57865"/>
        <dbReference type="ChEBI" id="CHEBI:184387"/>
    </reaction>
    <physiologicalReaction direction="left-to-right" evidence="4">
        <dbReference type="Rhea" id="RHEA:70576"/>
    </physiologicalReaction>
</comment>
<evidence type="ECO:0000259" key="5">
    <source>
        <dbReference type="SMART" id="SM00849"/>
    </source>
</evidence>
<evidence type="ECO:0000256" key="1">
    <source>
        <dbReference type="ARBA" id="ARBA00022801"/>
    </source>
</evidence>
<dbReference type="InterPro" id="IPR050698">
    <property type="entry name" value="MBL"/>
</dbReference>
<keyword evidence="8" id="KW-1185">Reference proteome</keyword>
<dbReference type="SMART" id="SM01027">
    <property type="entry name" value="Beta-Casp"/>
    <property type="match status" value="1"/>
</dbReference>
<gene>
    <name evidence="7" type="ORF">OIN60_02865</name>
</gene>
<dbReference type="Pfam" id="PF07521">
    <property type="entry name" value="RMMBL"/>
    <property type="match status" value="1"/>
</dbReference>
<sequence>MNLKVWGGAGEHGRSAYLLRGSRVHLLLDCGVKREGTGEYPLFEPDVVPKLDAVFLSHAHEDHSVALPLLYRLGYHGEVWTTQETAAQVDSYLESWKAFTERAGGLLPYGETDRGAIRYRYMDEVASRLTWFEVIPGVEAMWGRSGHMAGAVWLLIRTEGKVIFYSGDYTAESLLLEEDCPGQADGQTESAADLAIMDAAYGTDAETQADKLEQLGQTIRSVVQQGGKVLLPVPAAGRGQEMLLWVHRNFRDTPIVMEPGLLSGLERLLLCPEWLRKRDIGTGGDAKGEVEWLLGRDDLLIPVSEDDRLRLLAELGASIWFITDGMMQSEYARWYYDQLSGDPGNLVLLTGHASKGTFADRLLRQPDLYGACDVKKLRYKVHQGREDVRRMMAVMPARHNVLVHAAKEETDRLRSLLVEEGESGHAKVQIHSMSAGEELPF</sequence>
<dbReference type="InterPro" id="IPR036866">
    <property type="entry name" value="RibonucZ/Hydroxyglut_hydro"/>
</dbReference>
<name>A0ABT9FLW7_9BACL</name>
<dbReference type="Pfam" id="PF12706">
    <property type="entry name" value="Lactamase_B_2"/>
    <property type="match status" value="1"/>
</dbReference>
<dbReference type="Gene3D" id="3.60.15.10">
    <property type="entry name" value="Ribonuclease Z/Hydroxyacylglutathione hydrolase-like"/>
    <property type="match status" value="1"/>
</dbReference>
<dbReference type="SUPFAM" id="SSF56281">
    <property type="entry name" value="Metallo-hydrolase/oxidoreductase"/>
    <property type="match status" value="1"/>
</dbReference>
<evidence type="ECO:0000313" key="7">
    <source>
        <dbReference type="EMBL" id="MDP4095731.1"/>
    </source>
</evidence>
<comment type="caution">
    <text evidence="7">The sequence shown here is derived from an EMBL/GenBank/DDBJ whole genome shotgun (WGS) entry which is preliminary data.</text>
</comment>
<organism evidence="7 8">
    <name type="scientific">Paenibacillus zeirhizosphaerae</name>
    <dbReference type="NCBI Taxonomy" id="2987519"/>
    <lineage>
        <taxon>Bacteria</taxon>
        <taxon>Bacillati</taxon>
        <taxon>Bacillota</taxon>
        <taxon>Bacilli</taxon>
        <taxon>Bacillales</taxon>
        <taxon>Paenibacillaceae</taxon>
        <taxon>Paenibacillus</taxon>
    </lineage>
</organism>